<organism evidence="14">
    <name type="scientific">hydrothermal vent metagenome</name>
    <dbReference type="NCBI Taxonomy" id="652676"/>
    <lineage>
        <taxon>unclassified sequences</taxon>
        <taxon>metagenomes</taxon>
        <taxon>ecological metagenomes</taxon>
    </lineage>
</organism>
<gene>
    <name evidence="14" type="ORF">MNBD_UNCLBAC01-142</name>
</gene>
<evidence type="ECO:0000256" key="2">
    <source>
        <dbReference type="ARBA" id="ARBA00022605"/>
    </source>
</evidence>
<keyword evidence="5 14" id="KW-0560">Oxidoreductase</keyword>
<comment type="pathway">
    <text evidence="8">Amino-acid biosynthesis; L-lysine biosynthesis via DAP pathway; (S)-tetrahydrodipicolinate from L-aspartate: step 4/4.</text>
</comment>
<dbReference type="CDD" id="cd02274">
    <property type="entry name" value="DHDPR_N"/>
    <property type="match status" value="1"/>
</dbReference>
<dbReference type="HAMAP" id="MF_00102">
    <property type="entry name" value="DapB"/>
    <property type="match status" value="1"/>
</dbReference>
<dbReference type="Gene3D" id="3.40.50.720">
    <property type="entry name" value="NAD(P)-binding Rossmann-like Domain"/>
    <property type="match status" value="1"/>
</dbReference>
<keyword evidence="6" id="KW-0520">NAD</keyword>
<keyword evidence="2" id="KW-0028">Amino-acid biosynthesis</keyword>
<dbReference type="GO" id="GO:0019877">
    <property type="term" value="P:diaminopimelate biosynthetic process"/>
    <property type="evidence" value="ECO:0007669"/>
    <property type="project" value="UniProtKB-KW"/>
</dbReference>
<evidence type="ECO:0000259" key="12">
    <source>
        <dbReference type="Pfam" id="PF01113"/>
    </source>
</evidence>
<evidence type="ECO:0000313" key="14">
    <source>
        <dbReference type="EMBL" id="VAX35079.1"/>
    </source>
</evidence>
<dbReference type="AlphaFoldDB" id="A0A3B1CZ22"/>
<accession>A0A3B1CZ22</accession>
<dbReference type="GO" id="GO:0008839">
    <property type="term" value="F:4-hydroxy-tetrahydrodipicolinate reductase"/>
    <property type="evidence" value="ECO:0007669"/>
    <property type="project" value="UniProtKB-EC"/>
</dbReference>
<evidence type="ECO:0000256" key="4">
    <source>
        <dbReference type="ARBA" id="ARBA00022915"/>
    </source>
</evidence>
<dbReference type="PANTHER" id="PTHR20836">
    <property type="entry name" value="DIHYDRODIPICOLINATE REDUCTASE"/>
    <property type="match status" value="1"/>
</dbReference>
<dbReference type="Pfam" id="PF01113">
    <property type="entry name" value="DapB_N"/>
    <property type="match status" value="1"/>
</dbReference>
<dbReference type="InterPro" id="IPR036291">
    <property type="entry name" value="NAD(P)-bd_dom_sf"/>
</dbReference>
<name>A0A3B1CZ22_9ZZZZ</name>
<dbReference type="SUPFAM" id="SSF51735">
    <property type="entry name" value="NAD(P)-binding Rossmann-fold domains"/>
    <property type="match status" value="1"/>
</dbReference>
<feature type="domain" description="Dihydrodipicolinate reductase N-terminal" evidence="12">
    <location>
        <begin position="2"/>
        <end position="116"/>
    </location>
</feature>
<sequence>MIKLAISGCRGRMGQSITRLAIEDKSFMIATLLEHKDHPEANKAINDMATTTEIASLQNADTLIEFTLPDGTMNNLQACLDHNVKMVIGTTGLTSEQMGKIKKASQTIPIVFASNMSVGVNVLFKLTEMTAAKTGSNYTINMSETHHVHKKDAPSGTAKTLAEIAEEASGQKVHNIESLREGEVIGDHSVVFESDEDIITISHHAKSRDIFAKGALVAAKFLADKEKGLFNMQDVLGLR</sequence>
<evidence type="ECO:0000256" key="7">
    <source>
        <dbReference type="ARBA" id="ARBA00023154"/>
    </source>
</evidence>
<feature type="domain" description="Dihydrodipicolinate reductase C-terminal" evidence="13">
    <location>
        <begin position="119"/>
        <end position="236"/>
    </location>
</feature>
<dbReference type="PIRSF" id="PIRSF000161">
    <property type="entry name" value="DHPR"/>
    <property type="match status" value="1"/>
</dbReference>
<keyword evidence="4" id="KW-0220">Diaminopimelate biosynthesis</keyword>
<evidence type="ECO:0000256" key="1">
    <source>
        <dbReference type="ARBA" id="ARBA00006642"/>
    </source>
</evidence>
<evidence type="ECO:0000256" key="11">
    <source>
        <dbReference type="ARBA" id="ARBA00049396"/>
    </source>
</evidence>
<keyword evidence="7" id="KW-0457">Lysine biosynthesis</keyword>
<reference evidence="14" key="1">
    <citation type="submission" date="2018-06" db="EMBL/GenBank/DDBJ databases">
        <authorList>
            <person name="Zhirakovskaya E."/>
        </authorList>
    </citation>
    <scope>NUCLEOTIDE SEQUENCE</scope>
</reference>
<comment type="catalytic activity">
    <reaction evidence="10">
        <text>(S)-2,3,4,5-tetrahydrodipicolinate + NADP(+) + H2O = (2S,4S)-4-hydroxy-2,3,4,5-tetrahydrodipicolinate + NADPH + H(+)</text>
        <dbReference type="Rhea" id="RHEA:35331"/>
        <dbReference type="ChEBI" id="CHEBI:15377"/>
        <dbReference type="ChEBI" id="CHEBI:15378"/>
        <dbReference type="ChEBI" id="CHEBI:16845"/>
        <dbReference type="ChEBI" id="CHEBI:57783"/>
        <dbReference type="ChEBI" id="CHEBI:58349"/>
        <dbReference type="ChEBI" id="CHEBI:67139"/>
        <dbReference type="EC" id="1.17.1.8"/>
    </reaction>
</comment>
<evidence type="ECO:0000256" key="3">
    <source>
        <dbReference type="ARBA" id="ARBA00022857"/>
    </source>
</evidence>
<protein>
    <recommendedName>
        <fullName evidence="9">4-hydroxy-tetrahydrodipicolinate reductase</fullName>
        <ecNumber evidence="9">1.17.1.8</ecNumber>
    </recommendedName>
</protein>
<evidence type="ECO:0000259" key="13">
    <source>
        <dbReference type="Pfam" id="PF05173"/>
    </source>
</evidence>
<dbReference type="Gene3D" id="3.30.360.10">
    <property type="entry name" value="Dihydrodipicolinate Reductase, domain 2"/>
    <property type="match status" value="1"/>
</dbReference>
<dbReference type="Pfam" id="PF05173">
    <property type="entry name" value="DapB_C"/>
    <property type="match status" value="1"/>
</dbReference>
<comment type="catalytic activity">
    <reaction evidence="11">
        <text>(S)-2,3,4,5-tetrahydrodipicolinate + NAD(+) + H2O = (2S,4S)-4-hydroxy-2,3,4,5-tetrahydrodipicolinate + NADH + H(+)</text>
        <dbReference type="Rhea" id="RHEA:35323"/>
        <dbReference type="ChEBI" id="CHEBI:15377"/>
        <dbReference type="ChEBI" id="CHEBI:15378"/>
        <dbReference type="ChEBI" id="CHEBI:16845"/>
        <dbReference type="ChEBI" id="CHEBI:57540"/>
        <dbReference type="ChEBI" id="CHEBI:57945"/>
        <dbReference type="ChEBI" id="CHEBI:67139"/>
        <dbReference type="EC" id="1.17.1.8"/>
    </reaction>
</comment>
<dbReference type="GO" id="GO:0005829">
    <property type="term" value="C:cytosol"/>
    <property type="evidence" value="ECO:0007669"/>
    <property type="project" value="TreeGrafter"/>
</dbReference>
<dbReference type="GO" id="GO:0009089">
    <property type="term" value="P:lysine biosynthetic process via diaminopimelate"/>
    <property type="evidence" value="ECO:0007669"/>
    <property type="project" value="InterPro"/>
</dbReference>
<dbReference type="NCBIfam" id="TIGR00036">
    <property type="entry name" value="dapB"/>
    <property type="match status" value="1"/>
</dbReference>
<dbReference type="PANTHER" id="PTHR20836:SF0">
    <property type="entry name" value="4-HYDROXY-TETRAHYDRODIPICOLINATE REDUCTASE 1, CHLOROPLASTIC-RELATED"/>
    <property type="match status" value="1"/>
</dbReference>
<evidence type="ECO:0000256" key="10">
    <source>
        <dbReference type="ARBA" id="ARBA00049080"/>
    </source>
</evidence>
<dbReference type="EMBL" id="UOGJ01000027">
    <property type="protein sequence ID" value="VAX35079.1"/>
    <property type="molecule type" value="Genomic_DNA"/>
</dbReference>
<dbReference type="SUPFAM" id="SSF55347">
    <property type="entry name" value="Glyceraldehyde-3-phosphate dehydrogenase-like, C-terminal domain"/>
    <property type="match status" value="1"/>
</dbReference>
<keyword evidence="3" id="KW-0521">NADP</keyword>
<dbReference type="InterPro" id="IPR000846">
    <property type="entry name" value="DapB_N"/>
</dbReference>
<dbReference type="InterPro" id="IPR022663">
    <property type="entry name" value="DapB_C"/>
</dbReference>
<evidence type="ECO:0000256" key="5">
    <source>
        <dbReference type="ARBA" id="ARBA00023002"/>
    </source>
</evidence>
<evidence type="ECO:0000256" key="9">
    <source>
        <dbReference type="ARBA" id="ARBA00038983"/>
    </source>
</evidence>
<proteinExistence type="inferred from homology"/>
<dbReference type="InterPro" id="IPR023940">
    <property type="entry name" value="DHDPR_bac"/>
</dbReference>
<evidence type="ECO:0000256" key="6">
    <source>
        <dbReference type="ARBA" id="ARBA00023027"/>
    </source>
</evidence>
<evidence type="ECO:0000256" key="8">
    <source>
        <dbReference type="ARBA" id="ARBA00037922"/>
    </source>
</evidence>
<dbReference type="EC" id="1.17.1.8" evidence="9"/>
<comment type="similarity">
    <text evidence="1">Belongs to the DapB family.</text>
</comment>